<keyword evidence="2" id="KW-0676">Redox-active center</keyword>
<sequence>MPIFDIHSTEDINLKIYKNSAVLLVFHQPGCGACILFENTLDEINNKYGVDGLVIIRINVRENIQFARENQIQGTPTTLFFKDQKQVHRLEGYASTDILEKSLKNFKLVANDTLVKKM</sequence>
<dbReference type="PANTHER" id="PTHR45663:SF11">
    <property type="entry name" value="GEO12009P1"/>
    <property type="match status" value="1"/>
</dbReference>
<proteinExistence type="inferred from homology"/>
<dbReference type="Gene3D" id="3.40.30.10">
    <property type="entry name" value="Glutaredoxin"/>
    <property type="match status" value="1"/>
</dbReference>
<dbReference type="InterPro" id="IPR013766">
    <property type="entry name" value="Thioredoxin_domain"/>
</dbReference>
<protein>
    <submittedName>
        <fullName evidence="5">Thioredoxin</fullName>
    </submittedName>
</protein>
<evidence type="ECO:0000313" key="4">
    <source>
        <dbReference type="EMBL" id="ATP59686.1"/>
    </source>
</evidence>
<evidence type="ECO:0000256" key="2">
    <source>
        <dbReference type="ARBA" id="ARBA00023284"/>
    </source>
</evidence>
<dbReference type="Pfam" id="PF00085">
    <property type="entry name" value="Thioredoxin"/>
    <property type="match status" value="1"/>
</dbReference>
<dbReference type="EMBL" id="LR214971">
    <property type="protein sequence ID" value="VEU61802.1"/>
    <property type="molecule type" value="Genomic_DNA"/>
</dbReference>
<reference evidence="4 6" key="1">
    <citation type="submission" date="2017-10" db="EMBL/GenBank/DDBJ databases">
        <title>Genome-wide analysis of the first isolated strain mycoplasma dispar GS01.</title>
        <authorList>
            <person name="Hao H."/>
            <person name="Chen S."/>
            <person name="Zhao P."/>
            <person name="Chu Y."/>
            <person name="Liu Y."/>
        </authorList>
    </citation>
    <scope>NUCLEOTIDE SEQUENCE [LARGE SCALE GENOMIC DNA]</scope>
    <source>
        <strain evidence="4 6">GS01</strain>
    </source>
</reference>
<dbReference type="CDD" id="cd02947">
    <property type="entry name" value="TRX_family"/>
    <property type="match status" value="1"/>
</dbReference>
<feature type="domain" description="Thioredoxin" evidence="3">
    <location>
        <begin position="1"/>
        <end position="108"/>
    </location>
</feature>
<reference evidence="5 7" key="2">
    <citation type="submission" date="2019-01" db="EMBL/GenBank/DDBJ databases">
        <authorList>
            <consortium name="Pathogen Informatics"/>
        </authorList>
    </citation>
    <scope>NUCLEOTIDE SEQUENCE [LARGE SCALE GENOMIC DNA]</scope>
    <source>
        <strain evidence="5 7">NCTC10125</strain>
    </source>
</reference>
<evidence type="ECO:0000313" key="5">
    <source>
        <dbReference type="EMBL" id="VEU61802.1"/>
    </source>
</evidence>
<evidence type="ECO:0000313" key="6">
    <source>
        <dbReference type="Proteomes" id="UP000224629"/>
    </source>
</evidence>
<dbReference type="Proteomes" id="UP000224629">
    <property type="component" value="Chromosome"/>
</dbReference>
<dbReference type="PANTHER" id="PTHR45663">
    <property type="entry name" value="GEO12009P1"/>
    <property type="match status" value="1"/>
</dbReference>
<dbReference type="GO" id="GO:0015035">
    <property type="term" value="F:protein-disulfide reductase activity"/>
    <property type="evidence" value="ECO:0007669"/>
    <property type="project" value="TreeGrafter"/>
</dbReference>
<evidence type="ECO:0000313" key="7">
    <source>
        <dbReference type="Proteomes" id="UP000289629"/>
    </source>
</evidence>
<dbReference type="AlphaFoldDB" id="A0AAJ5NM22"/>
<dbReference type="GO" id="GO:0005737">
    <property type="term" value="C:cytoplasm"/>
    <property type="evidence" value="ECO:0007669"/>
    <property type="project" value="TreeGrafter"/>
</dbReference>
<accession>A0AAJ5NM22</accession>
<evidence type="ECO:0000256" key="1">
    <source>
        <dbReference type="ARBA" id="ARBA00008987"/>
    </source>
</evidence>
<dbReference type="PROSITE" id="PS51352">
    <property type="entry name" value="THIOREDOXIN_2"/>
    <property type="match status" value="1"/>
</dbReference>
<dbReference type="SUPFAM" id="SSF52833">
    <property type="entry name" value="Thioredoxin-like"/>
    <property type="match status" value="1"/>
</dbReference>
<dbReference type="EMBL" id="CP024161">
    <property type="protein sequence ID" value="ATP59686.1"/>
    <property type="molecule type" value="Genomic_DNA"/>
</dbReference>
<gene>
    <name evidence="5" type="primary">trxA</name>
    <name evidence="4" type="ORF">CSW10_01925</name>
    <name evidence="5" type="ORF">NCTC10125_00399</name>
</gene>
<dbReference type="Proteomes" id="UP000289629">
    <property type="component" value="Chromosome"/>
</dbReference>
<organism evidence="5 7">
    <name type="scientific">Mesomycoplasma dispar</name>
    <dbReference type="NCBI Taxonomy" id="86660"/>
    <lineage>
        <taxon>Bacteria</taxon>
        <taxon>Bacillati</taxon>
        <taxon>Mycoplasmatota</taxon>
        <taxon>Mycoplasmoidales</taxon>
        <taxon>Metamycoplasmataceae</taxon>
        <taxon>Mesomycoplasma</taxon>
    </lineage>
</organism>
<evidence type="ECO:0000259" key="3">
    <source>
        <dbReference type="PROSITE" id="PS51352"/>
    </source>
</evidence>
<comment type="similarity">
    <text evidence="1">Belongs to the thioredoxin family.</text>
</comment>
<name>A0AAJ5NM22_9BACT</name>
<keyword evidence="6" id="KW-1185">Reference proteome</keyword>
<dbReference type="InterPro" id="IPR036249">
    <property type="entry name" value="Thioredoxin-like_sf"/>
</dbReference>
<dbReference type="KEGG" id="mds:MDIS_02065"/>
<dbReference type="RefSeq" id="WP_044635416.1">
    <property type="nucleotide sequence ID" value="NZ_CP007229.1"/>
</dbReference>